<dbReference type="EMBL" id="JADNYJ010000051">
    <property type="protein sequence ID" value="KAF8899797.1"/>
    <property type="molecule type" value="Genomic_DNA"/>
</dbReference>
<dbReference type="GO" id="GO:0016747">
    <property type="term" value="F:acyltransferase activity, transferring groups other than amino-acyl groups"/>
    <property type="evidence" value="ECO:0007669"/>
    <property type="project" value="InterPro"/>
</dbReference>
<proteinExistence type="predicted"/>
<evidence type="ECO:0000259" key="1">
    <source>
        <dbReference type="PROSITE" id="PS51186"/>
    </source>
</evidence>
<evidence type="ECO:0000313" key="3">
    <source>
        <dbReference type="Proteomes" id="UP000724874"/>
    </source>
</evidence>
<dbReference type="OrthoDB" id="630895at2759"/>
<reference evidence="2" key="1">
    <citation type="submission" date="2020-11" db="EMBL/GenBank/DDBJ databases">
        <authorList>
            <consortium name="DOE Joint Genome Institute"/>
            <person name="Ahrendt S."/>
            <person name="Riley R."/>
            <person name="Andreopoulos W."/>
            <person name="LaButti K."/>
            <person name="Pangilinan J."/>
            <person name="Ruiz-duenas F.J."/>
            <person name="Barrasa J.M."/>
            <person name="Sanchez-Garcia M."/>
            <person name="Camarero S."/>
            <person name="Miyauchi S."/>
            <person name="Serrano A."/>
            <person name="Linde D."/>
            <person name="Babiker R."/>
            <person name="Drula E."/>
            <person name="Ayuso-Fernandez I."/>
            <person name="Pacheco R."/>
            <person name="Padilla G."/>
            <person name="Ferreira P."/>
            <person name="Barriuso J."/>
            <person name="Kellner H."/>
            <person name="Castanera R."/>
            <person name="Alfaro M."/>
            <person name="Ramirez L."/>
            <person name="Pisabarro A.G."/>
            <person name="Kuo A."/>
            <person name="Tritt A."/>
            <person name="Lipzen A."/>
            <person name="He G."/>
            <person name="Yan M."/>
            <person name="Ng V."/>
            <person name="Cullen D."/>
            <person name="Martin F."/>
            <person name="Rosso M.-N."/>
            <person name="Henrissat B."/>
            <person name="Hibbett D."/>
            <person name="Martinez A.T."/>
            <person name="Grigoriev I.V."/>
        </authorList>
    </citation>
    <scope>NUCLEOTIDE SEQUENCE</scope>
    <source>
        <strain evidence="2">AH 44721</strain>
    </source>
</reference>
<dbReference type="Pfam" id="PF00583">
    <property type="entry name" value="Acetyltransf_1"/>
    <property type="match status" value="1"/>
</dbReference>
<dbReference type="PANTHER" id="PTHR43415:SF3">
    <property type="entry name" value="GNAT-FAMILY ACETYLTRANSFERASE"/>
    <property type="match status" value="1"/>
</dbReference>
<dbReference type="PROSITE" id="PS51186">
    <property type="entry name" value="GNAT"/>
    <property type="match status" value="1"/>
</dbReference>
<dbReference type="Proteomes" id="UP000724874">
    <property type="component" value="Unassembled WGS sequence"/>
</dbReference>
<name>A0A9P5NPT0_GYMJU</name>
<dbReference type="PANTHER" id="PTHR43415">
    <property type="entry name" value="SPERMIDINE N(1)-ACETYLTRANSFERASE"/>
    <property type="match status" value="1"/>
</dbReference>
<dbReference type="AlphaFoldDB" id="A0A9P5NPT0"/>
<dbReference type="Gene3D" id="3.40.630.30">
    <property type="match status" value="1"/>
</dbReference>
<protein>
    <submittedName>
        <fullName evidence="2">Acyl-CoA N-acyltransferase</fullName>
    </submittedName>
</protein>
<sequence length="208" mass="24133">MFDLKCGIQLRAFQTTPTDDLEGILSAYNNTEVAPQITERFIIPRGQKLKDEFKELIETKAEMFCTIETTPPKTQLEGDEKHEPRYVGFTALWAAPQPGQRYSKYSIVLLPEFWNKGYGQVITKFMVDYAFLNLNMHRISLEVYEGNDRATAVYKKCGFVEEGRLRKVTWVNGAWRDIHLMGILAEEWTELRKLEQQELSGMTPRDVK</sequence>
<dbReference type="InterPro" id="IPR000182">
    <property type="entry name" value="GNAT_dom"/>
</dbReference>
<accession>A0A9P5NPT0</accession>
<feature type="domain" description="N-acetyltransferase" evidence="1">
    <location>
        <begin position="8"/>
        <end position="182"/>
    </location>
</feature>
<evidence type="ECO:0000313" key="2">
    <source>
        <dbReference type="EMBL" id="KAF8899797.1"/>
    </source>
</evidence>
<organism evidence="2 3">
    <name type="scientific">Gymnopilus junonius</name>
    <name type="common">Spectacular rustgill mushroom</name>
    <name type="synonym">Gymnopilus spectabilis subsp. junonius</name>
    <dbReference type="NCBI Taxonomy" id="109634"/>
    <lineage>
        <taxon>Eukaryota</taxon>
        <taxon>Fungi</taxon>
        <taxon>Dikarya</taxon>
        <taxon>Basidiomycota</taxon>
        <taxon>Agaricomycotina</taxon>
        <taxon>Agaricomycetes</taxon>
        <taxon>Agaricomycetidae</taxon>
        <taxon>Agaricales</taxon>
        <taxon>Agaricineae</taxon>
        <taxon>Hymenogastraceae</taxon>
        <taxon>Gymnopilus</taxon>
    </lineage>
</organism>
<dbReference type="CDD" id="cd04301">
    <property type="entry name" value="NAT_SF"/>
    <property type="match status" value="1"/>
</dbReference>
<dbReference type="SUPFAM" id="SSF55729">
    <property type="entry name" value="Acyl-CoA N-acyltransferases (Nat)"/>
    <property type="match status" value="1"/>
</dbReference>
<gene>
    <name evidence="2" type="ORF">CPB84DRAFT_1847575</name>
</gene>
<dbReference type="InterPro" id="IPR016181">
    <property type="entry name" value="Acyl_CoA_acyltransferase"/>
</dbReference>
<comment type="caution">
    <text evidence="2">The sequence shown here is derived from an EMBL/GenBank/DDBJ whole genome shotgun (WGS) entry which is preliminary data.</text>
</comment>
<keyword evidence="3" id="KW-1185">Reference proteome</keyword>